<dbReference type="PROSITE" id="PS50181">
    <property type="entry name" value="FBOX"/>
    <property type="match status" value="1"/>
</dbReference>
<reference evidence="2 3" key="1">
    <citation type="submission" date="2021-08" db="EMBL/GenBank/DDBJ databases">
        <title>Draft Genome Sequence of Phanerochaete sordida strain YK-624.</title>
        <authorList>
            <person name="Mori T."/>
            <person name="Dohra H."/>
            <person name="Suzuki T."/>
            <person name="Kawagishi H."/>
            <person name="Hirai H."/>
        </authorList>
    </citation>
    <scope>NUCLEOTIDE SEQUENCE [LARGE SCALE GENOMIC DNA]</scope>
    <source>
        <strain evidence="2 3">YK-624</strain>
    </source>
</reference>
<dbReference type="Gene3D" id="1.20.1280.50">
    <property type="match status" value="1"/>
</dbReference>
<feature type="domain" description="F-box" evidence="1">
    <location>
        <begin position="10"/>
        <end position="58"/>
    </location>
</feature>
<accession>A0A9P3GBJ2</accession>
<sequence>MSNSPNAPTLSSGSEIPTELLVRILENLSLADLVRLQLVSRDWKTIIQTVPSLQYRIELGLAGLADNPWNALDTATKRRKLALYHKAWYSGDKSIFSAHRSNVKLLGRSKLDGHSPHFHICPEFAGVFQVRPPTGEDPLCVTYEQFYSPYFGTKRWSVKTAIDPRTSCAKAYDLSQDLVVYAVRTTADFNSVQLRCLSLCTGETHPLSGFEPEDTPSEGTGIHGRLLVHGPYVALLTEVPSDAAAAYRPWVLIWQWQIGRLIMSDYLNYSSDISFLGSKYIVFSRMIRSGRSKPFAPALAVIDLEVAEKIAVGGFDDSYPHDQSWTFLLPQLGKHRCKGVAMKIKSGPPPEWAPPRPPSATSNIDMCIAMQQPAFFQTPNDRVMVIVLRALDANSERPVYIRFITSASKLLKLVRDDQLPGGSRTYPWSTWGPQSVRAEPGGYEDFHPHHNAPWGTRFIDFVVCHHDSPDEGAHAIESDKVTSPAQVWDSAGSHGIGILVYDFNQAAIRKTIWDALGVTLEILVASTETTRLIGATPAEPFYLSDGYHYNVLSSCLPPEYAKYFDDPDGVRTWLPYRKRETNSWVKCPYTTRCGPTPDIASSDGSVLVLQRPFNDCMLVEDTLIIRTIGGDGVLETFAVALNSQDVTEDHNG</sequence>
<evidence type="ECO:0000259" key="1">
    <source>
        <dbReference type="PROSITE" id="PS50181"/>
    </source>
</evidence>
<protein>
    <submittedName>
        <fullName evidence="2">F-box protein</fullName>
    </submittedName>
</protein>
<dbReference type="EMBL" id="BPQB01000030">
    <property type="protein sequence ID" value="GJE93048.1"/>
    <property type="molecule type" value="Genomic_DNA"/>
</dbReference>
<dbReference type="InterPro" id="IPR001810">
    <property type="entry name" value="F-box_dom"/>
</dbReference>
<evidence type="ECO:0000313" key="2">
    <source>
        <dbReference type="EMBL" id="GJE93048.1"/>
    </source>
</evidence>
<dbReference type="Proteomes" id="UP000703269">
    <property type="component" value="Unassembled WGS sequence"/>
</dbReference>
<dbReference type="OrthoDB" id="3256413at2759"/>
<dbReference type="SMART" id="SM00256">
    <property type="entry name" value="FBOX"/>
    <property type="match status" value="1"/>
</dbReference>
<comment type="caution">
    <text evidence="2">The sequence shown here is derived from an EMBL/GenBank/DDBJ whole genome shotgun (WGS) entry which is preliminary data.</text>
</comment>
<evidence type="ECO:0000313" key="3">
    <source>
        <dbReference type="Proteomes" id="UP000703269"/>
    </source>
</evidence>
<dbReference type="CDD" id="cd09917">
    <property type="entry name" value="F-box_SF"/>
    <property type="match status" value="1"/>
</dbReference>
<dbReference type="InterPro" id="IPR036047">
    <property type="entry name" value="F-box-like_dom_sf"/>
</dbReference>
<organism evidence="2 3">
    <name type="scientific">Phanerochaete sordida</name>
    <dbReference type="NCBI Taxonomy" id="48140"/>
    <lineage>
        <taxon>Eukaryota</taxon>
        <taxon>Fungi</taxon>
        <taxon>Dikarya</taxon>
        <taxon>Basidiomycota</taxon>
        <taxon>Agaricomycotina</taxon>
        <taxon>Agaricomycetes</taxon>
        <taxon>Polyporales</taxon>
        <taxon>Phanerochaetaceae</taxon>
        <taxon>Phanerochaete</taxon>
    </lineage>
</organism>
<name>A0A9P3GBJ2_9APHY</name>
<dbReference type="SUPFAM" id="SSF81383">
    <property type="entry name" value="F-box domain"/>
    <property type="match status" value="1"/>
</dbReference>
<proteinExistence type="predicted"/>
<dbReference type="Pfam" id="PF12937">
    <property type="entry name" value="F-box-like"/>
    <property type="match status" value="1"/>
</dbReference>
<keyword evidence="3" id="KW-1185">Reference proteome</keyword>
<dbReference type="AlphaFoldDB" id="A0A9P3GBJ2"/>
<gene>
    <name evidence="2" type="ORF">PsYK624_092070</name>
</gene>